<dbReference type="EC" id="5.4.2.12" evidence="9 10"/>
<dbReference type="NCBIfam" id="TIGR01307">
    <property type="entry name" value="pgm_bpd_ind"/>
    <property type="match status" value="1"/>
</dbReference>
<feature type="binding site" evidence="9 13">
    <location>
        <position position="458"/>
    </location>
    <ligand>
        <name>Mn(2+)</name>
        <dbReference type="ChEBI" id="CHEBI:29035"/>
        <label>2</label>
    </ligand>
</feature>
<proteinExistence type="inferred from homology"/>
<keyword evidence="5 9" id="KW-0479">Metal-binding</keyword>
<feature type="domain" description="Metalloenzyme" evidence="14">
    <location>
        <begin position="14"/>
        <end position="514"/>
    </location>
</feature>
<evidence type="ECO:0000256" key="3">
    <source>
        <dbReference type="ARBA" id="ARBA00004798"/>
    </source>
</evidence>
<protein>
    <recommendedName>
        <fullName evidence="9 10">2,3-bisphosphoglycerate-independent phosphoglycerate mutase</fullName>
        <shortName evidence="9">BPG-independent PGAM</shortName>
        <shortName evidence="9">Phosphoglyceromutase</shortName>
        <shortName evidence="9">iPGM</shortName>
        <ecNumber evidence="9 10">5.4.2.12</ecNumber>
    </recommendedName>
</protein>
<dbReference type="Proteomes" id="UP000033870">
    <property type="component" value="Unassembled WGS sequence"/>
</dbReference>
<organism evidence="16 17">
    <name type="scientific">Candidatus Magasanikbacteria bacterium GW2011_GWA2_56_11</name>
    <dbReference type="NCBI Taxonomy" id="1619044"/>
    <lineage>
        <taxon>Bacteria</taxon>
        <taxon>Candidatus Magasanikiibacteriota</taxon>
    </lineage>
</organism>
<evidence type="ECO:0000256" key="1">
    <source>
        <dbReference type="ARBA" id="ARBA00000370"/>
    </source>
</evidence>
<keyword evidence="7 9" id="KW-0464">Manganese</keyword>
<evidence type="ECO:0000256" key="4">
    <source>
        <dbReference type="ARBA" id="ARBA00008819"/>
    </source>
</evidence>
<feature type="binding site" evidence="9 13">
    <location>
        <position position="457"/>
    </location>
    <ligand>
        <name>Mn(2+)</name>
        <dbReference type="ChEBI" id="CHEBI:29035"/>
        <label>2</label>
    </ligand>
</feature>
<dbReference type="UniPathway" id="UPA00109">
    <property type="reaction ID" value="UER00186"/>
</dbReference>
<evidence type="ECO:0000259" key="14">
    <source>
        <dbReference type="Pfam" id="PF01676"/>
    </source>
</evidence>
<dbReference type="PANTHER" id="PTHR31637">
    <property type="entry name" value="2,3-BISPHOSPHOGLYCERATE-INDEPENDENT PHOSPHOGLYCERATE MUTASE"/>
    <property type="match status" value="1"/>
</dbReference>
<dbReference type="Pfam" id="PF01676">
    <property type="entry name" value="Metalloenzyme"/>
    <property type="match status" value="1"/>
</dbReference>
<dbReference type="InterPro" id="IPR011258">
    <property type="entry name" value="BPG-indep_PGM_N"/>
</dbReference>
<dbReference type="SUPFAM" id="SSF64158">
    <property type="entry name" value="2,3-Bisphosphoglycerate-independent phosphoglycerate mutase, substrate-binding domain"/>
    <property type="match status" value="1"/>
</dbReference>
<keyword evidence="6 9" id="KW-0324">Glycolysis</keyword>
<dbReference type="Gene3D" id="3.40.720.10">
    <property type="entry name" value="Alkaline Phosphatase, subunit A"/>
    <property type="match status" value="1"/>
</dbReference>
<feature type="binding site" evidence="9 13">
    <location>
        <position position="416"/>
    </location>
    <ligand>
        <name>Mn(2+)</name>
        <dbReference type="ChEBI" id="CHEBI:29035"/>
        <label>1</label>
    </ligand>
</feature>
<feature type="binding site" evidence="9 13">
    <location>
        <position position="21"/>
    </location>
    <ligand>
        <name>Mn(2+)</name>
        <dbReference type="ChEBI" id="CHEBI:29035"/>
        <label>2</label>
    </ligand>
</feature>
<evidence type="ECO:0000256" key="6">
    <source>
        <dbReference type="ARBA" id="ARBA00023152"/>
    </source>
</evidence>
<dbReference type="STRING" id="1619044.UY92_C0002G0066"/>
<evidence type="ECO:0000313" key="16">
    <source>
        <dbReference type="EMBL" id="KKW42949.1"/>
    </source>
</evidence>
<dbReference type="GO" id="GO:0030145">
    <property type="term" value="F:manganese ion binding"/>
    <property type="evidence" value="ECO:0007669"/>
    <property type="project" value="UniProtKB-UniRule"/>
</dbReference>
<dbReference type="PANTHER" id="PTHR31637:SF0">
    <property type="entry name" value="2,3-BISPHOSPHOGLYCERATE-INDEPENDENT PHOSPHOGLYCERATE MUTASE"/>
    <property type="match status" value="1"/>
</dbReference>
<dbReference type="InterPro" id="IPR036646">
    <property type="entry name" value="PGAM_B_sf"/>
</dbReference>
<evidence type="ECO:0000256" key="2">
    <source>
        <dbReference type="ARBA" id="ARBA00002315"/>
    </source>
</evidence>
<comment type="cofactor">
    <cofactor evidence="9">
        <name>Mn(2+)</name>
        <dbReference type="ChEBI" id="CHEBI:29035"/>
    </cofactor>
    <text evidence="9">Binds 2 manganese ions per subunit.</text>
</comment>
<evidence type="ECO:0000256" key="9">
    <source>
        <dbReference type="HAMAP-Rule" id="MF_01038"/>
    </source>
</evidence>
<feature type="binding site" evidence="9 13">
    <location>
        <position position="420"/>
    </location>
    <ligand>
        <name>Mn(2+)</name>
        <dbReference type="ChEBI" id="CHEBI:29035"/>
        <label>1</label>
    </ligand>
</feature>
<gene>
    <name evidence="9" type="primary">gpmI</name>
    <name evidence="16" type="ORF">UY92_C0002G0066</name>
</gene>
<evidence type="ECO:0000256" key="12">
    <source>
        <dbReference type="PIRSR" id="PIRSR001492-2"/>
    </source>
</evidence>
<dbReference type="InterPro" id="IPR006124">
    <property type="entry name" value="Metalloenzyme"/>
</dbReference>
<dbReference type="EMBL" id="LCRX01000002">
    <property type="protein sequence ID" value="KKW42949.1"/>
    <property type="molecule type" value="Genomic_DNA"/>
</dbReference>
<evidence type="ECO:0000256" key="8">
    <source>
        <dbReference type="ARBA" id="ARBA00023235"/>
    </source>
</evidence>
<evidence type="ECO:0000256" key="13">
    <source>
        <dbReference type="PIRSR" id="PIRSR001492-3"/>
    </source>
</evidence>
<accession>A0A0G2BBK7</accession>
<sequence>MAAHPQGQVQRIRPTLLIILDGFGLAPAENPGNAITPQTAPHIFGCLERYPSTILKAHGRDVGLFASQEGNSEAGHFNIGAGRVVEQDLVRISRAIKDGTFFKNEAFAQAVYHVEKYQAAVHVMGLLSGGQSAHAHPKHLYALLEYLRRQKVKKIYLHLFTDGRDSPPHAAIRHLRELRKEMKNGERIATIMGRFYAMDRNKSWERTGRAYAAMVHGKGECGSASAEEALSQAYNRGETDEYVLPTIVCENGQGSATIQDNDAIFFFNARSDRARQITKAFVQPDFAKKNPGAFRRERCPKNIRFVAMTDFGPDLPGIFTAFPSPDVPLSLARAIGENYRQLYISETEKYAHVTYFINGGDAEPINGEARELVRSSGHYSYAAAPEMSAVELTARIVRYLQDGVYDFITVNFPNADMVGHTGDWQAAKRAVRAVDRAVRRLTDAVLKLKGQAVITADHGNAEEMINSQTAEIMTEHTRNPVPFIVVRRNFAAKLRPGRLADVAPTLLKLMGVDKPKEMTGKALF</sequence>
<feature type="binding site" evidence="9 12">
    <location>
        <begin position="270"/>
        <end position="273"/>
    </location>
    <ligand>
        <name>substrate</name>
    </ligand>
</feature>
<dbReference type="HAMAP" id="MF_01038">
    <property type="entry name" value="GpmI"/>
    <property type="match status" value="1"/>
</dbReference>
<feature type="binding site" evidence="9 13">
    <location>
        <position position="72"/>
    </location>
    <ligand>
        <name>Mn(2+)</name>
        <dbReference type="ChEBI" id="CHEBI:29035"/>
        <label>2</label>
    </ligand>
</feature>
<dbReference type="Pfam" id="PF06415">
    <property type="entry name" value="iPGM_N"/>
    <property type="match status" value="1"/>
</dbReference>
<evidence type="ECO:0000313" key="17">
    <source>
        <dbReference type="Proteomes" id="UP000033870"/>
    </source>
</evidence>
<dbReference type="AlphaFoldDB" id="A0A0G2BBK7"/>
<feature type="binding site" evidence="9 13">
    <location>
        <position position="476"/>
    </location>
    <ligand>
        <name>Mn(2+)</name>
        <dbReference type="ChEBI" id="CHEBI:29035"/>
        <label>1</label>
    </ligand>
</feature>
<evidence type="ECO:0000256" key="5">
    <source>
        <dbReference type="ARBA" id="ARBA00022723"/>
    </source>
</evidence>
<feature type="binding site" evidence="9 12">
    <location>
        <position position="194"/>
    </location>
    <ligand>
        <name>substrate</name>
    </ligand>
</feature>
<name>A0A0G2BBK7_9BACT</name>
<dbReference type="GO" id="GO:0006007">
    <property type="term" value="P:glucose catabolic process"/>
    <property type="evidence" value="ECO:0007669"/>
    <property type="project" value="InterPro"/>
</dbReference>
<dbReference type="FunFam" id="3.40.1450.10:FF:000002">
    <property type="entry name" value="2,3-bisphosphoglycerate-independent phosphoglycerate mutase"/>
    <property type="match status" value="1"/>
</dbReference>
<dbReference type="CDD" id="cd16010">
    <property type="entry name" value="iPGM"/>
    <property type="match status" value="1"/>
</dbReference>
<dbReference type="GO" id="GO:0005829">
    <property type="term" value="C:cytosol"/>
    <property type="evidence" value="ECO:0007669"/>
    <property type="project" value="TreeGrafter"/>
</dbReference>
<feature type="binding site" evidence="9 12">
    <location>
        <begin position="164"/>
        <end position="165"/>
    </location>
    <ligand>
        <name>substrate</name>
    </ligand>
</feature>
<evidence type="ECO:0000256" key="7">
    <source>
        <dbReference type="ARBA" id="ARBA00023211"/>
    </source>
</evidence>
<feature type="active site" description="Phosphoserine intermediate" evidence="9 11">
    <location>
        <position position="72"/>
    </location>
</feature>
<evidence type="ECO:0000256" key="10">
    <source>
        <dbReference type="NCBIfam" id="TIGR01307"/>
    </source>
</evidence>
<feature type="domain" description="BPG-independent PGAM N-terminal" evidence="15">
    <location>
        <begin position="92"/>
        <end position="311"/>
    </location>
</feature>
<dbReference type="GO" id="GO:0006096">
    <property type="term" value="P:glycolytic process"/>
    <property type="evidence" value="ECO:0007669"/>
    <property type="project" value="UniProtKB-UniRule"/>
</dbReference>
<reference evidence="16 17" key="1">
    <citation type="journal article" date="2015" name="Nature">
        <title>rRNA introns, odd ribosomes, and small enigmatic genomes across a large radiation of phyla.</title>
        <authorList>
            <person name="Brown C.T."/>
            <person name="Hug L.A."/>
            <person name="Thomas B.C."/>
            <person name="Sharon I."/>
            <person name="Castelle C.J."/>
            <person name="Singh A."/>
            <person name="Wilkins M.J."/>
            <person name="Williams K.H."/>
            <person name="Banfield J.F."/>
        </authorList>
    </citation>
    <scope>NUCLEOTIDE SEQUENCE [LARGE SCALE GENOMIC DNA]</scope>
</reference>
<feature type="binding site" evidence="9 12">
    <location>
        <position position="134"/>
    </location>
    <ligand>
        <name>substrate</name>
    </ligand>
</feature>
<feature type="binding site" evidence="9 12">
    <location>
        <position position="200"/>
    </location>
    <ligand>
        <name>substrate</name>
    </ligand>
</feature>
<comment type="function">
    <text evidence="2 9">Catalyzes the interconversion of 2-phosphoglycerate and 3-phosphoglycerate.</text>
</comment>
<comment type="catalytic activity">
    <reaction evidence="1 9">
        <text>(2R)-2-phosphoglycerate = (2R)-3-phosphoglycerate</text>
        <dbReference type="Rhea" id="RHEA:15901"/>
        <dbReference type="ChEBI" id="CHEBI:58272"/>
        <dbReference type="ChEBI" id="CHEBI:58289"/>
        <dbReference type="EC" id="5.4.2.12"/>
    </reaction>
</comment>
<dbReference type="InterPro" id="IPR017850">
    <property type="entry name" value="Alkaline_phosphatase_core_sf"/>
</dbReference>
<dbReference type="Gene3D" id="3.40.1450.10">
    <property type="entry name" value="BPG-independent phosphoglycerate mutase, domain B"/>
    <property type="match status" value="1"/>
</dbReference>
<dbReference type="PATRIC" id="fig|1619044.3.peg.179"/>
<dbReference type="SUPFAM" id="SSF53649">
    <property type="entry name" value="Alkaline phosphatase-like"/>
    <property type="match status" value="1"/>
</dbReference>
<comment type="pathway">
    <text evidence="3 9">Carbohydrate degradation; glycolysis; pyruvate from D-glyceraldehyde 3-phosphate: step 3/5.</text>
</comment>
<evidence type="ECO:0000259" key="15">
    <source>
        <dbReference type="Pfam" id="PF06415"/>
    </source>
</evidence>
<comment type="similarity">
    <text evidence="4 9">Belongs to the BPG-independent phosphoglycerate mutase family.</text>
</comment>
<dbReference type="PIRSF" id="PIRSF001492">
    <property type="entry name" value="IPGAM"/>
    <property type="match status" value="1"/>
</dbReference>
<evidence type="ECO:0000256" key="11">
    <source>
        <dbReference type="PIRSR" id="PIRSR001492-1"/>
    </source>
</evidence>
<keyword evidence="8 9" id="KW-0413">Isomerase</keyword>
<comment type="subunit">
    <text evidence="9">Monomer.</text>
</comment>
<comment type="caution">
    <text evidence="16">The sequence shown here is derived from an EMBL/GenBank/DDBJ whole genome shotgun (WGS) entry which is preliminary data.</text>
</comment>
<feature type="binding site" evidence="9 12">
    <location>
        <position position="349"/>
    </location>
    <ligand>
        <name>substrate</name>
    </ligand>
</feature>
<dbReference type="GO" id="GO:0004619">
    <property type="term" value="F:phosphoglycerate mutase activity"/>
    <property type="evidence" value="ECO:0007669"/>
    <property type="project" value="UniProtKB-UniRule"/>
</dbReference>
<dbReference type="InterPro" id="IPR005995">
    <property type="entry name" value="Pgm_bpd_ind"/>
</dbReference>